<evidence type="ECO:0000259" key="7">
    <source>
        <dbReference type="PROSITE" id="PS51192"/>
    </source>
</evidence>
<dbReference type="GO" id="GO:0005829">
    <property type="term" value="C:cytosol"/>
    <property type="evidence" value="ECO:0007669"/>
    <property type="project" value="TreeGrafter"/>
</dbReference>
<dbReference type="SUPFAM" id="SSF52540">
    <property type="entry name" value="P-loop containing nucleoside triphosphate hydrolases"/>
    <property type="match status" value="1"/>
</dbReference>
<dbReference type="PROSITE" id="PS51192">
    <property type="entry name" value="HELICASE_ATP_BIND_1"/>
    <property type="match status" value="1"/>
</dbReference>
<dbReference type="PANTHER" id="PTHR47959">
    <property type="entry name" value="ATP-DEPENDENT RNA HELICASE RHLE-RELATED"/>
    <property type="match status" value="1"/>
</dbReference>
<evidence type="ECO:0000256" key="1">
    <source>
        <dbReference type="ARBA" id="ARBA00006517"/>
    </source>
</evidence>
<dbReference type="CDD" id="cd00268">
    <property type="entry name" value="DEADc"/>
    <property type="match status" value="1"/>
</dbReference>
<feature type="domain" description="Helicase C-terminal" evidence="8">
    <location>
        <begin position="308"/>
        <end position="474"/>
    </location>
</feature>
<accession>A0A8J5ZHL4</accession>
<proteinExistence type="inferred from homology"/>
<evidence type="ECO:0000259" key="8">
    <source>
        <dbReference type="PROSITE" id="PS51194"/>
    </source>
</evidence>
<dbReference type="GO" id="GO:0005524">
    <property type="term" value="F:ATP binding"/>
    <property type="evidence" value="ECO:0007669"/>
    <property type="project" value="UniProtKB-KW"/>
</dbReference>
<feature type="transmembrane region" description="Helical" evidence="6">
    <location>
        <begin position="751"/>
        <end position="768"/>
    </location>
</feature>
<evidence type="ECO:0000256" key="6">
    <source>
        <dbReference type="SAM" id="Phobius"/>
    </source>
</evidence>
<dbReference type="GO" id="GO:0003676">
    <property type="term" value="F:nucleic acid binding"/>
    <property type="evidence" value="ECO:0007669"/>
    <property type="project" value="InterPro"/>
</dbReference>
<keyword evidence="10" id="KW-1185">Reference proteome</keyword>
<sequence>MMNTVFKRTTSLASRRILAASAQTLLHHFHSTATVAAAARDAETFFINRFKPFPGFLASAAKRFHAKSGPLYFRASTSLQAEYAVEDYVEEKGSEALEISNLGIAPEIVSALKNRGITNYFQSRYIQGGVGTSNARKGHDGRAKTGTGKTLAFGIPIMDKIIRYNAKHGRGRNPLCLVLAPTRELAKQVEKEFHESAPNLDTICVYGGTPISRQMRQLDGVDVAVGTPGRIIDLLKRGSLNLSEVQFLVLDEADQMLQVGFAEDVETILERLPANRQKALPKALKNPLTIDLVGENDQKLAEGIPCIQLQQICVGKQQFLVHFFHFNFSSVPISNEHAKGGKCIVFTQTKRDADRLAYAMARNFKCEALHGDISQSQRERTLSGFRDGHFNILVATDVAARGLDIPSVDLVIHYELPNTSETFVHRTGRTGRAGRKGSAILIYTIEREVGCCRFSELPRIEVDGGSTGMFNDIGAGGRFGGARDRGYGDMGFSRSGRQAEYGFGRSGGNRGPGFGRSGSQFSDEMGGYGGRFGSNNRSGNFGGSASSRSSGFGSFGSKRTSGFGDFGSGNPGGFNDNRSGQTAGGFGGFGSGDLVTSIQAKVVRAMVILDLVDLAALGSLMLIMIRALEEHPSKFFEIAWCYLGLYAFLMLIVFPWVSVELDFSEVETCRCIIECKGDGRGRDGQHRCNWRFSLVTGYRVGNAKEMEEGSNLDDNFQWETNIEKQGFFVLVRDKFVGKKERIYNPNRFPLPWPYISLWESGLIFGVFFSGQKQRQERICNGLAPPGK</sequence>
<dbReference type="Pfam" id="PF00270">
    <property type="entry name" value="DEAD"/>
    <property type="match status" value="1"/>
</dbReference>
<keyword evidence="6" id="KW-0812">Transmembrane</keyword>
<comment type="caution">
    <text evidence="9">The sequence shown here is derived from an EMBL/GenBank/DDBJ whole genome shotgun (WGS) entry which is preliminary data.</text>
</comment>
<dbReference type="GO" id="GO:0016787">
    <property type="term" value="F:hydrolase activity"/>
    <property type="evidence" value="ECO:0007669"/>
    <property type="project" value="UniProtKB-KW"/>
</dbReference>
<evidence type="ECO:0000256" key="5">
    <source>
        <dbReference type="ARBA" id="ARBA00022840"/>
    </source>
</evidence>
<dbReference type="Proteomes" id="UP000701853">
    <property type="component" value="Chromosome 2"/>
</dbReference>
<evidence type="ECO:0000313" key="10">
    <source>
        <dbReference type="Proteomes" id="UP000701853"/>
    </source>
</evidence>
<dbReference type="EMBL" id="JAHUZN010000002">
    <property type="protein sequence ID" value="KAG8501688.1"/>
    <property type="molecule type" value="Genomic_DNA"/>
</dbReference>
<dbReference type="InterPro" id="IPR050079">
    <property type="entry name" value="DEAD_box_RNA_helicase"/>
</dbReference>
<evidence type="ECO:0008006" key="11">
    <source>
        <dbReference type="Google" id="ProtNLM"/>
    </source>
</evidence>
<keyword evidence="2" id="KW-0547">Nucleotide-binding</keyword>
<organism evidence="9 10">
    <name type="scientific">Gossypium anomalum</name>
    <dbReference type="NCBI Taxonomy" id="47600"/>
    <lineage>
        <taxon>Eukaryota</taxon>
        <taxon>Viridiplantae</taxon>
        <taxon>Streptophyta</taxon>
        <taxon>Embryophyta</taxon>
        <taxon>Tracheophyta</taxon>
        <taxon>Spermatophyta</taxon>
        <taxon>Magnoliopsida</taxon>
        <taxon>eudicotyledons</taxon>
        <taxon>Gunneridae</taxon>
        <taxon>Pentapetalae</taxon>
        <taxon>rosids</taxon>
        <taxon>malvids</taxon>
        <taxon>Malvales</taxon>
        <taxon>Malvaceae</taxon>
        <taxon>Malvoideae</taxon>
        <taxon>Gossypium</taxon>
    </lineage>
</organism>
<dbReference type="AlphaFoldDB" id="A0A8J5ZHL4"/>
<protein>
    <recommendedName>
        <fullName evidence="11">RNA helicase</fullName>
    </recommendedName>
</protein>
<dbReference type="CDD" id="cd18787">
    <property type="entry name" value="SF2_C_DEAD"/>
    <property type="match status" value="1"/>
</dbReference>
<feature type="domain" description="Helicase ATP-binding" evidence="7">
    <location>
        <begin position="130"/>
        <end position="280"/>
    </location>
</feature>
<dbReference type="Pfam" id="PF00271">
    <property type="entry name" value="Helicase_C"/>
    <property type="match status" value="1"/>
</dbReference>
<reference evidence="9 10" key="1">
    <citation type="journal article" date="2021" name="bioRxiv">
        <title>The Gossypium anomalum genome as a resource for cotton improvement and evolutionary analysis of hybrid incompatibility.</title>
        <authorList>
            <person name="Grover C.E."/>
            <person name="Yuan D."/>
            <person name="Arick M.A."/>
            <person name="Miller E.R."/>
            <person name="Hu G."/>
            <person name="Peterson D.G."/>
            <person name="Wendel J.F."/>
            <person name="Udall J.A."/>
        </authorList>
    </citation>
    <scope>NUCLEOTIDE SEQUENCE [LARGE SCALE GENOMIC DNA]</scope>
    <source>
        <strain evidence="9">JFW-Udall</strain>
        <tissue evidence="9">Leaf</tissue>
    </source>
</reference>
<keyword evidence="6" id="KW-0472">Membrane</keyword>
<keyword evidence="4" id="KW-0347">Helicase</keyword>
<dbReference type="OrthoDB" id="4255at2759"/>
<dbReference type="PANTHER" id="PTHR47959:SF23">
    <property type="entry name" value="HELICASE ATP-BINDING DOMAIN-CONTAINING PROTEIN"/>
    <property type="match status" value="1"/>
</dbReference>
<evidence type="ECO:0000313" key="9">
    <source>
        <dbReference type="EMBL" id="KAG8501688.1"/>
    </source>
</evidence>
<dbReference type="GO" id="GO:0003724">
    <property type="term" value="F:RNA helicase activity"/>
    <property type="evidence" value="ECO:0007669"/>
    <property type="project" value="TreeGrafter"/>
</dbReference>
<feature type="transmembrane region" description="Helical" evidence="6">
    <location>
        <begin position="635"/>
        <end position="657"/>
    </location>
</feature>
<keyword evidence="5" id="KW-0067">ATP-binding</keyword>
<dbReference type="InterPro" id="IPR014001">
    <property type="entry name" value="Helicase_ATP-bd"/>
</dbReference>
<dbReference type="InterPro" id="IPR011545">
    <property type="entry name" value="DEAD/DEAH_box_helicase_dom"/>
</dbReference>
<evidence type="ECO:0000256" key="3">
    <source>
        <dbReference type="ARBA" id="ARBA00022801"/>
    </source>
</evidence>
<gene>
    <name evidence="9" type="ORF">CXB51_003874</name>
</gene>
<dbReference type="SMART" id="SM00487">
    <property type="entry name" value="DEXDc"/>
    <property type="match status" value="1"/>
</dbReference>
<dbReference type="InterPro" id="IPR027417">
    <property type="entry name" value="P-loop_NTPase"/>
</dbReference>
<dbReference type="PROSITE" id="PS51194">
    <property type="entry name" value="HELICASE_CTER"/>
    <property type="match status" value="1"/>
</dbReference>
<evidence type="ECO:0000256" key="2">
    <source>
        <dbReference type="ARBA" id="ARBA00022741"/>
    </source>
</evidence>
<comment type="similarity">
    <text evidence="1">Belongs to the DEAD box helicase family. DDX21/DDX50 subfamily.</text>
</comment>
<feature type="transmembrane region" description="Helical" evidence="6">
    <location>
        <begin position="602"/>
        <end position="623"/>
    </location>
</feature>
<name>A0A8J5ZHL4_9ROSI</name>
<dbReference type="InterPro" id="IPR044742">
    <property type="entry name" value="DEAD/DEAH_RhlB"/>
</dbReference>
<keyword evidence="6" id="KW-1133">Transmembrane helix</keyword>
<dbReference type="SMART" id="SM00490">
    <property type="entry name" value="HELICc"/>
    <property type="match status" value="1"/>
</dbReference>
<evidence type="ECO:0000256" key="4">
    <source>
        <dbReference type="ARBA" id="ARBA00022806"/>
    </source>
</evidence>
<dbReference type="InterPro" id="IPR001650">
    <property type="entry name" value="Helicase_C-like"/>
</dbReference>
<keyword evidence="3" id="KW-0378">Hydrolase</keyword>
<dbReference type="Gene3D" id="3.40.50.300">
    <property type="entry name" value="P-loop containing nucleotide triphosphate hydrolases"/>
    <property type="match status" value="2"/>
</dbReference>